<feature type="domain" description="Pus10 N-terminal eukaryotes" evidence="8">
    <location>
        <begin position="91"/>
        <end position="199"/>
    </location>
</feature>
<keyword evidence="3" id="KW-0819">tRNA processing</keyword>
<evidence type="ECO:0000256" key="6">
    <source>
        <dbReference type="ARBA" id="ARBA00079393"/>
    </source>
</evidence>
<comment type="similarity">
    <text evidence="1">Belongs to the pseudouridine synthase Pus10 family.</text>
</comment>
<accession>A0A9D4TPX3</accession>
<dbReference type="GO" id="GO:0031119">
    <property type="term" value="P:tRNA pseudouridine synthesis"/>
    <property type="evidence" value="ECO:0007669"/>
    <property type="project" value="UniProtKB-ARBA"/>
</dbReference>
<dbReference type="Pfam" id="PF21237">
    <property type="entry name" value="Pus10_N_euk"/>
    <property type="match status" value="1"/>
</dbReference>
<dbReference type="OrthoDB" id="271937at2759"/>
<protein>
    <recommendedName>
        <fullName evidence="2">tRNA pseudouridine(55) synthase</fullName>
        <ecNumber evidence="2">5.4.99.25</ecNumber>
    </recommendedName>
    <alternativeName>
        <fullName evidence="7">tRNA pseudouridine 55 synthase</fullName>
    </alternativeName>
    <alternativeName>
        <fullName evidence="5">tRNA pseudouridylate synthase</fullName>
    </alternativeName>
    <alternativeName>
        <fullName evidence="6">tRNA-uridine isomerase</fullName>
    </alternativeName>
</protein>
<dbReference type="EC" id="5.4.99.25" evidence="2"/>
<feature type="domain" description="Pus10-like C-terminal" evidence="9">
    <location>
        <begin position="279"/>
        <end position="513"/>
    </location>
</feature>
<evidence type="ECO:0000313" key="11">
    <source>
        <dbReference type="Proteomes" id="UP001055712"/>
    </source>
</evidence>
<dbReference type="Proteomes" id="UP001055712">
    <property type="component" value="Unassembled WGS sequence"/>
</dbReference>
<dbReference type="FunFam" id="3.30.70.3190:FF:000001">
    <property type="entry name" value="tRNA pseudouridine synthase Pus10"/>
    <property type="match status" value="1"/>
</dbReference>
<dbReference type="GO" id="GO:0160148">
    <property type="term" value="F:tRNA pseudouridine(55) synthase activity"/>
    <property type="evidence" value="ECO:0007669"/>
    <property type="project" value="UniProtKB-EC"/>
</dbReference>
<dbReference type="EMBL" id="SIDB01000006">
    <property type="protein sequence ID" value="KAI3431354.1"/>
    <property type="molecule type" value="Genomic_DNA"/>
</dbReference>
<name>A0A9D4TPX3_CHLVU</name>
<evidence type="ECO:0000256" key="5">
    <source>
        <dbReference type="ARBA" id="ARBA00075270"/>
    </source>
</evidence>
<dbReference type="Gene3D" id="3.30.70.2510">
    <property type="match status" value="1"/>
</dbReference>
<dbReference type="GO" id="GO:0003723">
    <property type="term" value="F:RNA binding"/>
    <property type="evidence" value="ECO:0007669"/>
    <property type="project" value="InterPro"/>
</dbReference>
<evidence type="ECO:0000259" key="9">
    <source>
        <dbReference type="Pfam" id="PF21238"/>
    </source>
</evidence>
<proteinExistence type="inferred from homology"/>
<keyword evidence="11" id="KW-1185">Reference proteome</keyword>
<evidence type="ECO:0000256" key="4">
    <source>
        <dbReference type="ARBA" id="ARBA00023235"/>
    </source>
</evidence>
<dbReference type="Gene3D" id="3.30.70.3190">
    <property type="match status" value="1"/>
</dbReference>
<sequence>MEALRQAIAERPSLLLLLQDAAALQACAACCLRLAGVRDSAVYCSSDLPLSALQAISSLSQDQAATDEAALEGGHSKRQRLNPEGDAPVAASIAAEYDMESFALEVRLPASLAVRHQALVWHLRKQQPQQQQQDSSAEVVFANELAAAVGVKEAVELKYSSQLAAALGKLHNADAEVCITVTITQPDAGAECGWLAASAGHSKQRRGHWQAARKQAQQQAQQQQQQPDVPAVTEAVVQRLAAMPEAAFLTACPASTAQLAPPILPAAVQLQACRRTLHIGGRYLKLRRGIPQSPWHIDGERKGEGSVQEAIEAAVLPALQADTYTFIAAGREDIDVRMLGRGRPFILEIQNARRGVSPPDQLLRMEAAVQQLSKDGVAVRELCRVPASQLTVLKEGEQDKQKSYTAVCWLPRPVTEADLELLGQTKSLEVQQQTPIRVLHRRANLRRPKVVYEMQAARLPDQPPGYFVLQLRTQAGTYIKEFVHGDLGRSQPSLGDLLGGCKAQIVSLDVLEVHMEFGQQ</sequence>
<comment type="caution">
    <text evidence="10">The sequence shown here is derived from an EMBL/GenBank/DDBJ whole genome shotgun (WGS) entry which is preliminary data.</text>
</comment>
<dbReference type="PANTHER" id="PTHR21568">
    <property type="entry name" value="TRNA PSEUDOURIDINE SYNTHASE PUS10"/>
    <property type="match status" value="1"/>
</dbReference>
<reference evidence="10" key="1">
    <citation type="journal article" date="2019" name="Plant J.">
        <title>Chlorella vulgaris genome assembly and annotation reveals the molecular basis for metabolic acclimation to high light conditions.</title>
        <authorList>
            <person name="Cecchin M."/>
            <person name="Marcolungo L."/>
            <person name="Rossato M."/>
            <person name="Girolomoni L."/>
            <person name="Cosentino E."/>
            <person name="Cuine S."/>
            <person name="Li-Beisson Y."/>
            <person name="Delledonne M."/>
            <person name="Ballottari M."/>
        </authorList>
    </citation>
    <scope>NUCLEOTIDE SEQUENCE</scope>
    <source>
        <strain evidence="10">211/11P</strain>
    </source>
</reference>
<keyword evidence="4" id="KW-0413">Isomerase</keyword>
<dbReference type="InterPro" id="IPR039894">
    <property type="entry name" value="Pus10-like"/>
</dbReference>
<evidence type="ECO:0000256" key="3">
    <source>
        <dbReference type="ARBA" id="ARBA00022694"/>
    </source>
</evidence>
<dbReference type="InterPro" id="IPR048741">
    <property type="entry name" value="Pus10-like_C"/>
</dbReference>
<gene>
    <name evidence="10" type="ORF">D9Q98_004412</name>
</gene>
<dbReference type="AlphaFoldDB" id="A0A9D4TPX3"/>
<evidence type="ECO:0000256" key="7">
    <source>
        <dbReference type="ARBA" id="ARBA00083669"/>
    </source>
</evidence>
<dbReference type="SUPFAM" id="SSF55120">
    <property type="entry name" value="Pseudouridine synthase"/>
    <property type="match status" value="1"/>
</dbReference>
<evidence type="ECO:0000256" key="2">
    <source>
        <dbReference type="ARBA" id="ARBA00012787"/>
    </source>
</evidence>
<dbReference type="Pfam" id="PF21238">
    <property type="entry name" value="Pus10_C"/>
    <property type="match status" value="1"/>
</dbReference>
<dbReference type="InterPro" id="IPR048742">
    <property type="entry name" value="Pus10_N_euk"/>
</dbReference>
<dbReference type="InterPro" id="IPR020103">
    <property type="entry name" value="PsdUridine_synth_cat_dom_sf"/>
</dbReference>
<dbReference type="FunFam" id="3.30.70.2510:FF:000001">
    <property type="entry name" value="tRNA pseudouridine synthase Pus10"/>
    <property type="match status" value="1"/>
</dbReference>
<evidence type="ECO:0000259" key="8">
    <source>
        <dbReference type="Pfam" id="PF21237"/>
    </source>
</evidence>
<reference evidence="10" key="2">
    <citation type="submission" date="2020-11" db="EMBL/GenBank/DDBJ databases">
        <authorList>
            <person name="Cecchin M."/>
            <person name="Marcolungo L."/>
            <person name="Rossato M."/>
            <person name="Girolomoni L."/>
            <person name="Cosentino E."/>
            <person name="Cuine S."/>
            <person name="Li-Beisson Y."/>
            <person name="Delledonne M."/>
            <person name="Ballottari M."/>
        </authorList>
    </citation>
    <scope>NUCLEOTIDE SEQUENCE</scope>
    <source>
        <strain evidence="10">211/11P</strain>
        <tissue evidence="10">Whole cell</tissue>
    </source>
</reference>
<dbReference type="PANTHER" id="PTHR21568:SF0">
    <property type="entry name" value="TRNA PSEUDOURIDINE SYNTHASE PUS10"/>
    <property type="match status" value="1"/>
</dbReference>
<evidence type="ECO:0000313" key="10">
    <source>
        <dbReference type="EMBL" id="KAI3431354.1"/>
    </source>
</evidence>
<evidence type="ECO:0000256" key="1">
    <source>
        <dbReference type="ARBA" id="ARBA00009652"/>
    </source>
</evidence>
<organism evidence="10 11">
    <name type="scientific">Chlorella vulgaris</name>
    <name type="common">Green alga</name>
    <dbReference type="NCBI Taxonomy" id="3077"/>
    <lineage>
        <taxon>Eukaryota</taxon>
        <taxon>Viridiplantae</taxon>
        <taxon>Chlorophyta</taxon>
        <taxon>core chlorophytes</taxon>
        <taxon>Trebouxiophyceae</taxon>
        <taxon>Chlorellales</taxon>
        <taxon>Chlorellaceae</taxon>
        <taxon>Chlorella clade</taxon>
        <taxon>Chlorella</taxon>
    </lineage>
</organism>